<keyword evidence="2" id="KW-0479">Metal-binding</keyword>
<dbReference type="NCBIfam" id="TIGR00229">
    <property type="entry name" value="sensory_box"/>
    <property type="match status" value="2"/>
</dbReference>
<dbReference type="Gene3D" id="3.30.70.270">
    <property type="match status" value="1"/>
</dbReference>
<evidence type="ECO:0000256" key="3">
    <source>
        <dbReference type="ARBA" id="ARBA00023004"/>
    </source>
</evidence>
<dbReference type="GO" id="GO:0003824">
    <property type="term" value="F:catalytic activity"/>
    <property type="evidence" value="ECO:0007669"/>
    <property type="project" value="UniProtKB-ARBA"/>
</dbReference>
<dbReference type="PROSITE" id="PS50112">
    <property type="entry name" value="PAS"/>
    <property type="match status" value="1"/>
</dbReference>
<dbReference type="PROSITE" id="PS50113">
    <property type="entry name" value="PAC"/>
    <property type="match status" value="2"/>
</dbReference>
<dbReference type="FunFam" id="3.30.70.270:FF:000001">
    <property type="entry name" value="Diguanylate cyclase domain protein"/>
    <property type="match status" value="1"/>
</dbReference>
<dbReference type="RefSeq" id="WP_145770851.1">
    <property type="nucleotide sequence ID" value="NZ_LR778301.1"/>
</dbReference>
<organism evidence="4 5">
    <name type="scientific">Denitratisoma oestradiolicum</name>
    <dbReference type="NCBI Taxonomy" id="311182"/>
    <lineage>
        <taxon>Bacteria</taxon>
        <taxon>Pseudomonadati</taxon>
        <taxon>Pseudomonadota</taxon>
        <taxon>Betaproteobacteria</taxon>
        <taxon>Nitrosomonadales</taxon>
        <taxon>Sterolibacteriaceae</taxon>
        <taxon>Denitratisoma</taxon>
    </lineage>
</organism>
<keyword evidence="5" id="KW-1185">Reference proteome</keyword>
<protein>
    <recommendedName>
        <fullName evidence="6">Diguanylate cyclase</fullName>
    </recommendedName>
</protein>
<dbReference type="KEGG" id="doe:DENOEST_2133"/>
<dbReference type="Gene3D" id="3.30.450.20">
    <property type="entry name" value="PAS domain"/>
    <property type="match status" value="2"/>
</dbReference>
<gene>
    <name evidence="4" type="ORF">DENOEST_2133</name>
</gene>
<dbReference type="InterPro" id="IPR035965">
    <property type="entry name" value="PAS-like_dom_sf"/>
</dbReference>
<dbReference type="Pfam" id="PF01814">
    <property type="entry name" value="Hemerythrin"/>
    <property type="match status" value="1"/>
</dbReference>
<dbReference type="SUPFAM" id="SSF55785">
    <property type="entry name" value="PYP-like sensor domain (PAS domain)"/>
    <property type="match status" value="2"/>
</dbReference>
<dbReference type="PROSITE" id="PS50887">
    <property type="entry name" value="GGDEF"/>
    <property type="match status" value="1"/>
</dbReference>
<dbReference type="OrthoDB" id="9813903at2"/>
<dbReference type="InterPro" id="IPR000160">
    <property type="entry name" value="GGDEF_dom"/>
</dbReference>
<dbReference type="SMART" id="SM00086">
    <property type="entry name" value="PAC"/>
    <property type="match status" value="2"/>
</dbReference>
<dbReference type="SUPFAM" id="SSF55073">
    <property type="entry name" value="Nucleotide cyclase"/>
    <property type="match status" value="1"/>
</dbReference>
<dbReference type="InterPro" id="IPR052163">
    <property type="entry name" value="DGC-Regulatory_Protein"/>
</dbReference>
<dbReference type="InterPro" id="IPR000014">
    <property type="entry name" value="PAS"/>
</dbReference>
<dbReference type="GO" id="GO:0046872">
    <property type="term" value="F:metal ion binding"/>
    <property type="evidence" value="ECO:0007669"/>
    <property type="project" value="UniProtKB-KW"/>
</dbReference>
<dbReference type="PANTHER" id="PTHR46663:SF3">
    <property type="entry name" value="SLL0267 PROTEIN"/>
    <property type="match status" value="1"/>
</dbReference>
<dbReference type="Gene3D" id="1.20.120.50">
    <property type="entry name" value="Hemerythrin-like"/>
    <property type="match status" value="1"/>
</dbReference>
<reference evidence="4 5" key="1">
    <citation type="submission" date="2020-03" db="EMBL/GenBank/DDBJ databases">
        <authorList>
            <consortium name="Genoscope - CEA"/>
            <person name="William W."/>
        </authorList>
    </citation>
    <scope>NUCLEOTIDE SEQUENCE [LARGE SCALE GENOMIC DNA]</scope>
    <source>
        <strain evidence="5">DSM 16959</strain>
    </source>
</reference>
<dbReference type="InterPro" id="IPR012312">
    <property type="entry name" value="Hemerythrin-like"/>
</dbReference>
<dbReference type="CDD" id="cd12107">
    <property type="entry name" value="Hemerythrin"/>
    <property type="match status" value="1"/>
</dbReference>
<dbReference type="InterPro" id="IPR035938">
    <property type="entry name" value="Hemerythrin-like_sf"/>
</dbReference>
<dbReference type="PANTHER" id="PTHR46663">
    <property type="entry name" value="DIGUANYLATE CYCLASE DGCT-RELATED"/>
    <property type="match status" value="1"/>
</dbReference>
<dbReference type="EMBL" id="LR778301">
    <property type="protein sequence ID" value="CAB1369298.1"/>
    <property type="molecule type" value="Genomic_DNA"/>
</dbReference>
<evidence type="ECO:0000313" key="5">
    <source>
        <dbReference type="Proteomes" id="UP000515733"/>
    </source>
</evidence>
<dbReference type="CDD" id="cd00130">
    <property type="entry name" value="PAS"/>
    <property type="match status" value="2"/>
</dbReference>
<sequence>MFPVHRPLIRWNARFDTGHAQIDAQHRELVNLLNRFAADVENTGSDHTRLFTAFRDALARHFKDEEEALRQLGIAPELLEAHAVHHGLSLELLDSLGQQLAKDPKEHSSAVLAEISHCMLVDLLDEDRHCFVVRSTRPGEVASLPVEPVLQVFKRLVDLLNEHHEQIVRARDYYTTLLDDFPAPVCRTDGSGRFDWFNRTWLNLTGMDLPQAESQGWTLALHGEDREPFFSRWRICFDRRAPFVMDYRLLDARGQYRWIHHVGRPFFDEEGAESGGFLGYISVCFDVTERRQAEANLRVSAEVFEHAEEAIMITDGHGWIEAVNPAFVKTTGYGADEVIGQSANLLRSGLHDESFYHGLWQSLMDNGSWQGEVMNRHKSGEIFPYWLSISTIRNTEGEVIRMVGVLTEMSPLRTSHRGLLHLAHHDALTDLPNRLLFDARAQHSLERCSREGSRLAILFLDLDNFKPVNDRLGHHAGDELLRDVAGRLRAALREEDTVARFGGDEFVILVERVGSAEDAGQVASKLLELFPVAMDGNEQRVAVTASIGISLYPDHGQELEALVDAADKAMYRAKEQGRNCFHVYSACL</sequence>
<evidence type="ECO:0000313" key="4">
    <source>
        <dbReference type="EMBL" id="CAB1369298.1"/>
    </source>
</evidence>
<dbReference type="Pfam" id="PF13426">
    <property type="entry name" value="PAS_9"/>
    <property type="match status" value="1"/>
</dbReference>
<dbReference type="Proteomes" id="UP000515733">
    <property type="component" value="Chromosome"/>
</dbReference>
<name>A0A6S6YNF6_9PROT</name>
<evidence type="ECO:0000256" key="2">
    <source>
        <dbReference type="ARBA" id="ARBA00022723"/>
    </source>
</evidence>
<dbReference type="SUPFAM" id="SSF47188">
    <property type="entry name" value="Hemerythrin-like"/>
    <property type="match status" value="1"/>
</dbReference>
<dbReference type="NCBIfam" id="TIGR02481">
    <property type="entry name" value="hemeryth_dom"/>
    <property type="match status" value="1"/>
</dbReference>
<dbReference type="Pfam" id="PF08447">
    <property type="entry name" value="PAS_3"/>
    <property type="match status" value="1"/>
</dbReference>
<dbReference type="InterPro" id="IPR043128">
    <property type="entry name" value="Rev_trsase/Diguanyl_cyclase"/>
</dbReference>
<dbReference type="Pfam" id="PF00990">
    <property type="entry name" value="GGDEF"/>
    <property type="match status" value="1"/>
</dbReference>
<dbReference type="CDD" id="cd01949">
    <property type="entry name" value="GGDEF"/>
    <property type="match status" value="1"/>
</dbReference>
<dbReference type="InterPro" id="IPR029787">
    <property type="entry name" value="Nucleotide_cyclase"/>
</dbReference>
<comment type="similarity">
    <text evidence="1">Belongs to the hemerythrin family.</text>
</comment>
<dbReference type="AlphaFoldDB" id="A0A6S6YNF6"/>
<proteinExistence type="inferred from homology"/>
<keyword evidence="3" id="KW-0408">Iron</keyword>
<dbReference type="NCBIfam" id="TIGR00254">
    <property type="entry name" value="GGDEF"/>
    <property type="match status" value="1"/>
</dbReference>
<dbReference type="InterPro" id="IPR000700">
    <property type="entry name" value="PAS-assoc_C"/>
</dbReference>
<dbReference type="SMART" id="SM00267">
    <property type="entry name" value="GGDEF"/>
    <property type="match status" value="1"/>
</dbReference>
<accession>A0A6S6YNF6</accession>
<evidence type="ECO:0000256" key="1">
    <source>
        <dbReference type="ARBA" id="ARBA00010587"/>
    </source>
</evidence>
<dbReference type="SMART" id="SM00091">
    <property type="entry name" value="PAS"/>
    <property type="match status" value="2"/>
</dbReference>
<evidence type="ECO:0008006" key="6">
    <source>
        <dbReference type="Google" id="ProtNLM"/>
    </source>
</evidence>
<dbReference type="InterPro" id="IPR013655">
    <property type="entry name" value="PAS_fold_3"/>
</dbReference>
<dbReference type="InterPro" id="IPR001610">
    <property type="entry name" value="PAC"/>
</dbReference>
<dbReference type="InterPro" id="IPR012827">
    <property type="entry name" value="Hemerythrin_metal-bd"/>
</dbReference>